<feature type="region of interest" description="Disordered" evidence="1">
    <location>
        <begin position="1"/>
        <end position="61"/>
    </location>
</feature>
<sequence>MILDRIFADKGQQTVEQDKNQEETLTDSEDTRSDDDSQNETNKEMKDHEEDEGVNTLSDEEFEEIHRAITVHEINNEVMN</sequence>
<proteinExistence type="predicted"/>
<feature type="compositionally biased region" description="Acidic residues" evidence="1">
    <location>
        <begin position="49"/>
        <end position="61"/>
    </location>
</feature>
<keyword evidence="3" id="KW-1185">Reference proteome</keyword>
<gene>
    <name evidence="2" type="ORF">GMARGA_LOCUS14185</name>
</gene>
<dbReference type="Proteomes" id="UP000789901">
    <property type="component" value="Unassembled WGS sequence"/>
</dbReference>
<evidence type="ECO:0000313" key="2">
    <source>
        <dbReference type="EMBL" id="CAG8728676.1"/>
    </source>
</evidence>
<feature type="compositionally biased region" description="Basic and acidic residues" evidence="1">
    <location>
        <begin position="29"/>
        <end position="48"/>
    </location>
</feature>
<protein>
    <submittedName>
        <fullName evidence="2">24015_t:CDS:1</fullName>
    </submittedName>
</protein>
<name>A0ABN7V4U4_GIGMA</name>
<evidence type="ECO:0000256" key="1">
    <source>
        <dbReference type="SAM" id="MobiDB-lite"/>
    </source>
</evidence>
<reference evidence="2 3" key="1">
    <citation type="submission" date="2021-06" db="EMBL/GenBank/DDBJ databases">
        <authorList>
            <person name="Kallberg Y."/>
            <person name="Tangrot J."/>
            <person name="Rosling A."/>
        </authorList>
    </citation>
    <scope>NUCLEOTIDE SEQUENCE [LARGE SCALE GENOMIC DNA]</scope>
    <source>
        <strain evidence="2 3">120-4 pot B 10/14</strain>
    </source>
</reference>
<comment type="caution">
    <text evidence="2">The sequence shown here is derived from an EMBL/GenBank/DDBJ whole genome shotgun (WGS) entry which is preliminary data.</text>
</comment>
<evidence type="ECO:0000313" key="3">
    <source>
        <dbReference type="Proteomes" id="UP000789901"/>
    </source>
</evidence>
<accession>A0ABN7V4U4</accession>
<dbReference type="EMBL" id="CAJVQB010009297">
    <property type="protein sequence ID" value="CAG8728676.1"/>
    <property type="molecule type" value="Genomic_DNA"/>
</dbReference>
<organism evidence="2 3">
    <name type="scientific">Gigaspora margarita</name>
    <dbReference type="NCBI Taxonomy" id="4874"/>
    <lineage>
        <taxon>Eukaryota</taxon>
        <taxon>Fungi</taxon>
        <taxon>Fungi incertae sedis</taxon>
        <taxon>Mucoromycota</taxon>
        <taxon>Glomeromycotina</taxon>
        <taxon>Glomeromycetes</taxon>
        <taxon>Diversisporales</taxon>
        <taxon>Gigasporaceae</taxon>
        <taxon>Gigaspora</taxon>
    </lineage>
</organism>